<proteinExistence type="predicted"/>
<dbReference type="PANTHER" id="PTHR10039:SF10">
    <property type="entry name" value="NACHT DOMAIN-CONTAINING PROTEIN"/>
    <property type="match status" value="1"/>
</dbReference>
<organism evidence="1 2">
    <name type="scientific">Apiospora aurea</name>
    <dbReference type="NCBI Taxonomy" id="335848"/>
    <lineage>
        <taxon>Eukaryota</taxon>
        <taxon>Fungi</taxon>
        <taxon>Dikarya</taxon>
        <taxon>Ascomycota</taxon>
        <taxon>Pezizomycotina</taxon>
        <taxon>Sordariomycetes</taxon>
        <taxon>Xylariomycetidae</taxon>
        <taxon>Amphisphaeriales</taxon>
        <taxon>Apiosporaceae</taxon>
        <taxon>Apiospora</taxon>
    </lineage>
</organism>
<dbReference type="SUPFAM" id="SSF48403">
    <property type="entry name" value="Ankyrin repeat"/>
    <property type="match status" value="1"/>
</dbReference>
<dbReference type="GeneID" id="92069374"/>
<keyword evidence="2" id="KW-1185">Reference proteome</keyword>
<sequence length="1265" mass="141074">MAKVLVLAGSLKPEVKLGVALSEFSQVLDPKYRRRFEALRGGSPGLLNPAEVIQLTEELNQKGARSHRTWRPYSTRICSFLHRIQVFASIGDVCIGGAQNLIASGSTIGFLTYFDKLSTILMNMTSSWALHRDFAALFPQSRDLQAYTSSYVIAVVQLCKKVVMFSGQPTLKQFTSSLTNSFEREFGPYISELDQWGKLIEQHCYMLATEHQIHAEQSAVERAKALVHSVSSASREQKRFLLKQAVLRSLLPDQNHFETRWRRQRRKGTCPWLLNHPKYREWKQESAPEDRLWDRVVSTEDAGLMSVSDMEDLILVASRVEDRIFVVIDAPEESDPEEIDDTFHFLAGLARKRTVLLCCSSRPESACQTRFHRIIDSMERISISLDNEARSEEIEQFIASEIERKAAGKDLDPELKSFMKAQLVGGAQGMYLWVSLQLEALLPERSGSTANLGDILELLCHLPASLPEAFDQALSRIRDRRYGSDLFKLVTAAERPLTVDEFRVALAVVPGDTKWDETKLPTNPKAVVYGCGGNLLEVDEEHQTVHFIHHSAMVHLVSDSSRDDTRALHFELQEAESHIGAVCVTLLHYEIFDQRVSRKPRTVSGVTTTQNIINSSSGNSPIWARVARHIGSHSKGKPLADIDIGAVLYGMTKSAPNSTTVTFLLRYASIYWLKHTSMLTPNMSTIWRLWTSILQGELGHVELPWSSTAMGDILDWASKQKHHALTLYALRSDLLEWGDILSIDQLAWRGQWQLQFEPALLSDILARTIHEFQDSIVEAPCCSSSMSMLVDLLPQNYQSTITLAGAEERAADFHHVLCDFLDHSTVSRSLHRPLSCRLVEDALWKGFLDAGLLMVEKFGVATPEHQQPNSSLAIAVDAGASSLVQGLLSCGHSPTASSIQGTTALELALELQQFDIFVRLLDWVKKNEPDTFRWMRQNETSALIHRAVVSGQPIMVEHLLKQGFTPFLERVSIEVCTDNNAQTYETPFVAAIRLNRMSELQLLIALLDPGFNDNPPALHPPPAPCSGGSSQGDRQLVEKFIEADGSALVLDHGKQTPLALISCRHLSYLRRKLENETEIPQAILSASLERITSPSELDIWDCYGSSLLHYAVTCRIDAVVGILRLGADPNIRTTSGLTPLLQAIVAYSVSPSDELLQGVIIPLLEHGARPSVSGLHDVSVMEKAVRYQATEAWKSFLRCVDGPDGFVEHSVRTTTNPLARGTVHYVDIHVETGNSTVIELLLKDGARDERPSMVGEEGQVQQQSY</sequence>
<evidence type="ECO:0000313" key="1">
    <source>
        <dbReference type="EMBL" id="KAK7965813.1"/>
    </source>
</evidence>
<dbReference type="InterPro" id="IPR036770">
    <property type="entry name" value="Ankyrin_rpt-contain_sf"/>
</dbReference>
<comment type="caution">
    <text evidence="1">The sequence shown here is derived from an EMBL/GenBank/DDBJ whole genome shotgun (WGS) entry which is preliminary data.</text>
</comment>
<dbReference type="Gene3D" id="1.25.40.20">
    <property type="entry name" value="Ankyrin repeat-containing domain"/>
    <property type="match status" value="1"/>
</dbReference>
<dbReference type="PANTHER" id="PTHR10039">
    <property type="entry name" value="AMELOGENIN"/>
    <property type="match status" value="1"/>
</dbReference>
<dbReference type="Proteomes" id="UP001391051">
    <property type="component" value="Unassembled WGS sequence"/>
</dbReference>
<evidence type="ECO:0008006" key="3">
    <source>
        <dbReference type="Google" id="ProtNLM"/>
    </source>
</evidence>
<dbReference type="EMBL" id="JAQQWE010000001">
    <property type="protein sequence ID" value="KAK7965813.1"/>
    <property type="molecule type" value="Genomic_DNA"/>
</dbReference>
<reference evidence="1 2" key="1">
    <citation type="submission" date="2023-01" db="EMBL/GenBank/DDBJ databases">
        <title>Analysis of 21 Apiospora genomes using comparative genomics revels a genus with tremendous synthesis potential of carbohydrate active enzymes and secondary metabolites.</title>
        <authorList>
            <person name="Sorensen T."/>
        </authorList>
    </citation>
    <scope>NUCLEOTIDE SEQUENCE [LARGE SCALE GENOMIC DNA]</scope>
    <source>
        <strain evidence="1 2">CBS 24483</strain>
    </source>
</reference>
<accession>A0ABR1QT39</accession>
<evidence type="ECO:0000313" key="2">
    <source>
        <dbReference type="Proteomes" id="UP001391051"/>
    </source>
</evidence>
<gene>
    <name evidence="1" type="ORF">PG986_000090</name>
</gene>
<name>A0ABR1QT39_9PEZI</name>
<dbReference type="RefSeq" id="XP_066705205.1">
    <property type="nucleotide sequence ID" value="XM_066836312.1"/>
</dbReference>
<protein>
    <recommendedName>
        <fullName evidence="3">Ankyrin repeat protein</fullName>
    </recommendedName>
</protein>